<dbReference type="EMBL" id="QKZI01000022">
    <property type="protein sequence ID" value="PZX01211.1"/>
    <property type="molecule type" value="Genomic_DNA"/>
</dbReference>
<keyword evidence="3" id="KW-1185">Reference proteome</keyword>
<dbReference type="Proteomes" id="UP000248646">
    <property type="component" value="Unassembled WGS sequence"/>
</dbReference>
<evidence type="ECO:0000256" key="1">
    <source>
        <dbReference type="SAM" id="Phobius"/>
    </source>
</evidence>
<dbReference type="RefSeq" id="WP_170122406.1">
    <property type="nucleotide sequence ID" value="NZ_QKZI01000022.1"/>
</dbReference>
<dbReference type="AlphaFoldDB" id="A0A2W7MCC9"/>
<evidence type="ECO:0000313" key="2">
    <source>
        <dbReference type="EMBL" id="PZX01211.1"/>
    </source>
</evidence>
<reference evidence="2 3" key="1">
    <citation type="submission" date="2018-06" db="EMBL/GenBank/DDBJ databases">
        <title>Genomic Encyclopedia of Type Strains, Phase IV (KMG-IV): sequencing the most valuable type-strain genomes for metagenomic binning, comparative biology and taxonomic classification.</title>
        <authorList>
            <person name="Goeker M."/>
        </authorList>
    </citation>
    <scope>NUCLEOTIDE SEQUENCE [LARGE SCALE GENOMIC DNA]</scope>
    <source>
        <strain evidence="2 3">DSM 5</strain>
    </source>
</reference>
<evidence type="ECO:0000313" key="3">
    <source>
        <dbReference type="Proteomes" id="UP000248646"/>
    </source>
</evidence>
<feature type="transmembrane region" description="Helical" evidence="1">
    <location>
        <begin position="31"/>
        <end position="50"/>
    </location>
</feature>
<comment type="caution">
    <text evidence="2">The sequence shown here is derived from an EMBL/GenBank/DDBJ whole genome shotgun (WGS) entry which is preliminary data.</text>
</comment>
<gene>
    <name evidence="2" type="ORF">C7437_1223</name>
</gene>
<keyword evidence="1" id="KW-1133">Transmembrane helix</keyword>
<organism evidence="2 3">
    <name type="scientific">Psychrobacillus insolitus</name>
    <dbReference type="NCBI Taxonomy" id="1461"/>
    <lineage>
        <taxon>Bacteria</taxon>
        <taxon>Bacillati</taxon>
        <taxon>Bacillota</taxon>
        <taxon>Bacilli</taxon>
        <taxon>Bacillales</taxon>
        <taxon>Bacillaceae</taxon>
        <taxon>Psychrobacillus</taxon>
    </lineage>
</organism>
<accession>A0A2W7MCC9</accession>
<keyword evidence="1" id="KW-0472">Membrane</keyword>
<protein>
    <submittedName>
        <fullName evidence="2">Uncharacterized protein</fullName>
    </submittedName>
</protein>
<proteinExistence type="predicted"/>
<name>A0A2W7MCC9_9BACI</name>
<sequence>MRHNLVLYISVCLMQVIILSNITLFDGQWNGITMWLCTAIFIFSSTVFGLSRKNKDKG</sequence>
<feature type="transmembrane region" description="Helical" evidence="1">
    <location>
        <begin position="5"/>
        <end position="25"/>
    </location>
</feature>
<keyword evidence="1" id="KW-0812">Transmembrane</keyword>